<accession>Q9C2P9</accession>
<gene>
    <name evidence="2" type="primary">104H10.250</name>
</gene>
<sequence length="369" mass="40955">MFRQNPNLIQPPLTPLSTSRPPLFLIHDGGGTIFSYYCLSDLHRPVYGIFNPCYSTKSTFEGGIPEMAKTYLDFIIETLFGDDQCDGKVSSPPPKRDDAGKAELSTSRERDLILGGWSLGGMVSLEVARQVLDFNAAEVAQAAAKNTGKNNNNNGNLKPRKLNVLGIVMIDSMNPHQASFPPNVKIANPNATKMQWGPHTKPETKEAVLRCFHEARRMLAFWELPSWPSVAAAATAAADGDGTTRTGPMGPPPVVLLKAKENVPLQEPQEDEEEVSRTDVHRGDGQLGWGKYHEGMVRKVIEVEGHHFNLFTEERRAEQVTKGVREGIWGIMECGQLSWRRAALKEESVKRKTEDHEGTRKWRKEGGVC</sequence>
<name>Q9C2P9_NEUCS</name>
<evidence type="ECO:0000313" key="2">
    <source>
        <dbReference type="EMBL" id="CAC28591.2"/>
    </source>
</evidence>
<dbReference type="AlphaFoldDB" id="Q9C2P9"/>
<dbReference type="InterPro" id="IPR029058">
    <property type="entry name" value="AB_hydrolase_fold"/>
</dbReference>
<evidence type="ECO:0000256" key="1">
    <source>
        <dbReference type="SAM" id="MobiDB-lite"/>
    </source>
</evidence>
<reference evidence="2" key="1">
    <citation type="submission" date="2001-02" db="EMBL/GenBank/DDBJ databases">
        <authorList>
            <person name="Schulte U."/>
            <person name="Aign V."/>
            <person name="Hoheisel J."/>
            <person name="Brandt P."/>
            <person name="Fartmann B."/>
            <person name="Holland R."/>
            <person name="Nyakatura G."/>
            <person name="Mewes H.W."/>
            <person name="Mannhaupt G."/>
        </authorList>
    </citation>
    <scope>NUCLEOTIDE SEQUENCE</scope>
</reference>
<protein>
    <submittedName>
        <fullName evidence="2">Uncharacterized protein 104H10.250</fullName>
    </submittedName>
</protein>
<dbReference type="Gene3D" id="3.40.50.1820">
    <property type="entry name" value="alpha/beta hydrolase"/>
    <property type="match status" value="1"/>
</dbReference>
<dbReference type="SUPFAM" id="SSF53474">
    <property type="entry name" value="alpha/beta-Hydrolases"/>
    <property type="match status" value="1"/>
</dbReference>
<feature type="compositionally biased region" description="Basic and acidic residues" evidence="1">
    <location>
        <begin position="94"/>
        <end position="105"/>
    </location>
</feature>
<dbReference type="VEuPathDB" id="FungiDB:NCU07791"/>
<organism evidence="2">
    <name type="scientific">Neurospora crassa</name>
    <dbReference type="NCBI Taxonomy" id="5141"/>
    <lineage>
        <taxon>Eukaryota</taxon>
        <taxon>Fungi</taxon>
        <taxon>Dikarya</taxon>
        <taxon>Ascomycota</taxon>
        <taxon>Pezizomycotina</taxon>
        <taxon>Sordariomycetes</taxon>
        <taxon>Sordariomycetidae</taxon>
        <taxon>Sordariales</taxon>
        <taxon>Sordariaceae</taxon>
        <taxon>Neurospora</taxon>
    </lineage>
</organism>
<feature type="region of interest" description="Disordered" evidence="1">
    <location>
        <begin position="86"/>
        <end position="105"/>
    </location>
</feature>
<reference evidence="2" key="2">
    <citation type="submission" date="2001-11" db="EMBL/GenBank/DDBJ databases">
        <authorList>
            <person name="German Neurospora genome project"/>
        </authorList>
    </citation>
    <scope>NUCLEOTIDE SEQUENCE</scope>
</reference>
<dbReference type="EMBL" id="AL513410">
    <property type="protein sequence ID" value="CAC28591.2"/>
    <property type="molecule type" value="Genomic_DNA"/>
</dbReference>
<proteinExistence type="predicted"/>